<accession>A0ABW3G173</accession>
<dbReference type="Proteomes" id="UP001597018">
    <property type="component" value="Unassembled WGS sequence"/>
</dbReference>
<dbReference type="SMART" id="SM00347">
    <property type="entry name" value="HTH_MARR"/>
    <property type="match status" value="1"/>
</dbReference>
<dbReference type="PANTHER" id="PTHR33164">
    <property type="entry name" value="TRANSCRIPTIONAL REGULATOR, MARR FAMILY"/>
    <property type="match status" value="1"/>
</dbReference>
<gene>
    <name evidence="2" type="ORF">ACFQ16_23130</name>
</gene>
<dbReference type="EMBL" id="JBHTIW010000023">
    <property type="protein sequence ID" value="MFD0922649.1"/>
    <property type="molecule type" value="Genomic_DNA"/>
</dbReference>
<dbReference type="PROSITE" id="PS50995">
    <property type="entry name" value="HTH_MARR_2"/>
    <property type="match status" value="1"/>
</dbReference>
<dbReference type="InterPro" id="IPR036390">
    <property type="entry name" value="WH_DNA-bd_sf"/>
</dbReference>
<dbReference type="PRINTS" id="PR00598">
    <property type="entry name" value="HTHMARR"/>
</dbReference>
<proteinExistence type="predicted"/>
<protein>
    <submittedName>
        <fullName evidence="2">MarR family winged helix-turn-helix transcriptional regulator</fullName>
    </submittedName>
</protein>
<dbReference type="PANTHER" id="PTHR33164:SF43">
    <property type="entry name" value="HTH-TYPE TRANSCRIPTIONAL REPRESSOR YETL"/>
    <property type="match status" value="1"/>
</dbReference>
<evidence type="ECO:0000313" key="2">
    <source>
        <dbReference type="EMBL" id="MFD0922649.1"/>
    </source>
</evidence>
<dbReference type="InterPro" id="IPR000835">
    <property type="entry name" value="HTH_MarR-typ"/>
</dbReference>
<keyword evidence="3" id="KW-1185">Reference proteome</keyword>
<dbReference type="Gene3D" id="1.10.10.10">
    <property type="entry name" value="Winged helix-like DNA-binding domain superfamily/Winged helix DNA-binding domain"/>
    <property type="match status" value="1"/>
</dbReference>
<dbReference type="RefSeq" id="WP_263253469.1">
    <property type="nucleotide sequence ID" value="NZ_BAABLT010000042.1"/>
</dbReference>
<dbReference type="Pfam" id="PF12802">
    <property type="entry name" value="MarR_2"/>
    <property type="match status" value="1"/>
</dbReference>
<dbReference type="InterPro" id="IPR036388">
    <property type="entry name" value="WH-like_DNA-bd_sf"/>
</dbReference>
<evidence type="ECO:0000313" key="3">
    <source>
        <dbReference type="Proteomes" id="UP001597018"/>
    </source>
</evidence>
<organism evidence="2 3">
    <name type="scientific">Saccharopolyspora rosea</name>
    <dbReference type="NCBI Taxonomy" id="524884"/>
    <lineage>
        <taxon>Bacteria</taxon>
        <taxon>Bacillati</taxon>
        <taxon>Actinomycetota</taxon>
        <taxon>Actinomycetes</taxon>
        <taxon>Pseudonocardiales</taxon>
        <taxon>Pseudonocardiaceae</taxon>
        <taxon>Saccharopolyspora</taxon>
    </lineage>
</organism>
<name>A0ABW3G173_9PSEU</name>
<evidence type="ECO:0000259" key="1">
    <source>
        <dbReference type="PROSITE" id="PS50995"/>
    </source>
</evidence>
<comment type="caution">
    <text evidence="2">The sequence shown here is derived from an EMBL/GenBank/DDBJ whole genome shotgun (WGS) entry which is preliminary data.</text>
</comment>
<sequence length="139" mass="15835">MTEEPRARIWRRMRSLVLDEHDRRKQVCRELGMSFIRVKALRRVARQTMTMGELTEALMTDRPYTTVVVGDLERRGLVERTSEPHDRRCKKVTATAAGLAAAREAERILNEPPAPLRELGADDLAELDRILTALSADPD</sequence>
<reference evidence="3" key="1">
    <citation type="journal article" date="2019" name="Int. J. Syst. Evol. Microbiol.">
        <title>The Global Catalogue of Microorganisms (GCM) 10K type strain sequencing project: providing services to taxonomists for standard genome sequencing and annotation.</title>
        <authorList>
            <consortium name="The Broad Institute Genomics Platform"/>
            <consortium name="The Broad Institute Genome Sequencing Center for Infectious Disease"/>
            <person name="Wu L."/>
            <person name="Ma J."/>
        </authorList>
    </citation>
    <scope>NUCLEOTIDE SEQUENCE [LARGE SCALE GENOMIC DNA]</scope>
    <source>
        <strain evidence="3">CCUG 56401</strain>
    </source>
</reference>
<dbReference type="InterPro" id="IPR039422">
    <property type="entry name" value="MarR/SlyA-like"/>
</dbReference>
<feature type="domain" description="HTH marR-type" evidence="1">
    <location>
        <begin position="6"/>
        <end position="136"/>
    </location>
</feature>
<dbReference type="SUPFAM" id="SSF46785">
    <property type="entry name" value="Winged helix' DNA-binding domain"/>
    <property type="match status" value="1"/>
</dbReference>